<dbReference type="Gene3D" id="2.40.37.10">
    <property type="entry name" value="Lyase, Ornithine Decarboxylase, Chain A, domain 1"/>
    <property type="match status" value="1"/>
</dbReference>
<dbReference type="EMBL" id="CP157390">
    <property type="protein sequence ID" value="XBM48681.1"/>
    <property type="molecule type" value="Genomic_DNA"/>
</dbReference>
<dbReference type="GO" id="GO:0005737">
    <property type="term" value="C:cytoplasm"/>
    <property type="evidence" value="ECO:0007669"/>
    <property type="project" value="TreeGrafter"/>
</dbReference>
<dbReference type="RefSeq" id="WP_348788626.1">
    <property type="nucleotide sequence ID" value="NZ_CP157390.1"/>
</dbReference>
<dbReference type="AlphaFoldDB" id="A0AAU7GE32"/>
<dbReference type="SUPFAM" id="SSF51419">
    <property type="entry name" value="PLP-binding barrel"/>
    <property type="match status" value="1"/>
</dbReference>
<evidence type="ECO:0000313" key="6">
    <source>
        <dbReference type="EMBL" id="XBM48681.1"/>
    </source>
</evidence>
<proteinExistence type="inferred from homology"/>
<dbReference type="InterPro" id="IPR002433">
    <property type="entry name" value="Orn_de-COase"/>
</dbReference>
<evidence type="ECO:0000259" key="5">
    <source>
        <dbReference type="Pfam" id="PF02784"/>
    </source>
</evidence>
<dbReference type="GO" id="GO:0004586">
    <property type="term" value="F:ornithine decarboxylase activity"/>
    <property type="evidence" value="ECO:0007669"/>
    <property type="project" value="TreeGrafter"/>
</dbReference>
<sequence>MPTATRTAGPTGAVQTDAGAVAVGTEPRDEREETIAGEETLAALAGRHELPLVVIDLERARRQYRRLRDAFPWVDVHYDVSALAHPDLIATVAERDGGFEVTHEQALPALLRVGADPRRLMLAAPSTHPASTRAAYDLGVRRFVVGGMRDLAVLAQLPANRGALRPLLRLRPSGATRPAHRAPGGVSHEEVLDIARAALNAGLPIAGLSLTVPAEASPAAYVTEIVHAMGVAADIEAATGSRLPLLDLGEGFPGRAASRPAERAELARAIRGIVAPATSGIIVTASAGRAVTAGCLLILGGTVERDVEPSVASACIDAGAEVVVLRDEPRRFPGIPLFGVPFFRGRSGGAHRVLRPRGSQAWSAG</sequence>
<organism evidence="6">
    <name type="scientific">Leifsonia sp. NPDC080035</name>
    <dbReference type="NCBI Taxonomy" id="3143936"/>
    <lineage>
        <taxon>Bacteria</taxon>
        <taxon>Bacillati</taxon>
        <taxon>Actinomycetota</taxon>
        <taxon>Actinomycetes</taxon>
        <taxon>Micrococcales</taxon>
        <taxon>Microbacteriaceae</taxon>
        <taxon>Leifsonia</taxon>
    </lineage>
</organism>
<evidence type="ECO:0000256" key="4">
    <source>
        <dbReference type="ARBA" id="ARBA00023239"/>
    </source>
</evidence>
<evidence type="ECO:0000256" key="3">
    <source>
        <dbReference type="ARBA" id="ARBA00022898"/>
    </source>
</evidence>
<dbReference type="InterPro" id="IPR029066">
    <property type="entry name" value="PLP-binding_barrel"/>
</dbReference>
<dbReference type="PANTHER" id="PTHR11482">
    <property type="entry name" value="ARGININE/DIAMINOPIMELATE/ORNITHINE DECARBOXYLASE"/>
    <property type="match status" value="1"/>
</dbReference>
<keyword evidence="3" id="KW-0663">Pyridoxal phosphate</keyword>
<dbReference type="PANTHER" id="PTHR11482:SF6">
    <property type="entry name" value="ORNITHINE DECARBOXYLASE 1-RELATED"/>
    <property type="match status" value="1"/>
</dbReference>
<gene>
    <name evidence="6" type="ORF">AAME72_02215</name>
</gene>
<dbReference type="GO" id="GO:0033387">
    <property type="term" value="P:putrescine biosynthetic process from arginine, via ornithine"/>
    <property type="evidence" value="ECO:0007669"/>
    <property type="project" value="TreeGrafter"/>
</dbReference>
<dbReference type="Gene3D" id="3.20.20.10">
    <property type="entry name" value="Alanine racemase"/>
    <property type="match status" value="1"/>
</dbReference>
<dbReference type="InterPro" id="IPR009006">
    <property type="entry name" value="Ala_racemase/Decarboxylase_C"/>
</dbReference>
<comment type="cofactor">
    <cofactor evidence="1">
        <name>pyridoxal 5'-phosphate</name>
        <dbReference type="ChEBI" id="CHEBI:597326"/>
    </cofactor>
</comment>
<evidence type="ECO:0000256" key="2">
    <source>
        <dbReference type="ARBA" id="ARBA00008872"/>
    </source>
</evidence>
<comment type="similarity">
    <text evidence="2">Belongs to the Orn/Lys/Arg decarboxylase class-II family.</text>
</comment>
<name>A0AAU7GE32_9MICO</name>
<feature type="domain" description="Orn/DAP/Arg decarboxylase 2 N-terminal" evidence="5">
    <location>
        <begin position="59"/>
        <end position="293"/>
    </location>
</feature>
<evidence type="ECO:0000256" key="1">
    <source>
        <dbReference type="ARBA" id="ARBA00001933"/>
    </source>
</evidence>
<accession>A0AAU7GE32</accession>
<dbReference type="InterPro" id="IPR022644">
    <property type="entry name" value="De-COase2_N"/>
</dbReference>
<keyword evidence="4" id="KW-0456">Lyase</keyword>
<dbReference type="Pfam" id="PF02784">
    <property type="entry name" value="Orn_Arg_deC_N"/>
    <property type="match status" value="1"/>
</dbReference>
<protein>
    <recommendedName>
        <fullName evidence="5">Orn/DAP/Arg decarboxylase 2 N-terminal domain-containing protein</fullName>
    </recommendedName>
</protein>
<reference evidence="6" key="1">
    <citation type="submission" date="2024-05" db="EMBL/GenBank/DDBJ databases">
        <title>The Natural Products Discovery Center: Release of the First 8490 Sequenced Strains for Exploring Actinobacteria Biosynthetic Diversity.</title>
        <authorList>
            <person name="Kalkreuter E."/>
            <person name="Kautsar S.A."/>
            <person name="Yang D."/>
            <person name="Bader C.D."/>
            <person name="Teijaro C.N."/>
            <person name="Fluegel L."/>
            <person name="Davis C.M."/>
            <person name="Simpson J.R."/>
            <person name="Lauterbach L."/>
            <person name="Steele A.D."/>
            <person name="Gui C."/>
            <person name="Meng S."/>
            <person name="Li G."/>
            <person name="Viehrig K."/>
            <person name="Ye F."/>
            <person name="Su P."/>
            <person name="Kiefer A.F."/>
            <person name="Nichols A."/>
            <person name="Cepeda A.J."/>
            <person name="Yan W."/>
            <person name="Fan B."/>
            <person name="Jiang Y."/>
            <person name="Adhikari A."/>
            <person name="Zheng C.-J."/>
            <person name="Schuster L."/>
            <person name="Cowan T.M."/>
            <person name="Smanski M.J."/>
            <person name="Chevrette M.G."/>
            <person name="de Carvalho L.P.S."/>
            <person name="Shen B."/>
        </authorList>
    </citation>
    <scope>NUCLEOTIDE SEQUENCE</scope>
    <source>
        <strain evidence="6">NPDC080035</strain>
    </source>
</reference>